<dbReference type="EMBL" id="JAHUZN010000003">
    <property type="protein sequence ID" value="KAG8498722.1"/>
    <property type="molecule type" value="Genomic_DNA"/>
</dbReference>
<evidence type="ECO:0000313" key="1">
    <source>
        <dbReference type="EMBL" id="KAG8498722.1"/>
    </source>
</evidence>
<dbReference type="AlphaFoldDB" id="A0A8J5ZDB7"/>
<proteinExistence type="predicted"/>
<organism evidence="1 2">
    <name type="scientific">Gossypium anomalum</name>
    <dbReference type="NCBI Taxonomy" id="47600"/>
    <lineage>
        <taxon>Eukaryota</taxon>
        <taxon>Viridiplantae</taxon>
        <taxon>Streptophyta</taxon>
        <taxon>Embryophyta</taxon>
        <taxon>Tracheophyta</taxon>
        <taxon>Spermatophyta</taxon>
        <taxon>Magnoliopsida</taxon>
        <taxon>eudicotyledons</taxon>
        <taxon>Gunneridae</taxon>
        <taxon>Pentapetalae</taxon>
        <taxon>rosids</taxon>
        <taxon>malvids</taxon>
        <taxon>Malvales</taxon>
        <taxon>Malvaceae</taxon>
        <taxon>Malvoideae</taxon>
        <taxon>Gossypium</taxon>
    </lineage>
</organism>
<name>A0A8J5ZDB7_9ROSI</name>
<dbReference type="InterPro" id="IPR040256">
    <property type="entry name" value="At4g02000-like"/>
</dbReference>
<dbReference type="Proteomes" id="UP000701853">
    <property type="component" value="Chromosome 3"/>
</dbReference>
<dbReference type="OrthoDB" id="1750606at2759"/>
<evidence type="ECO:0008006" key="3">
    <source>
        <dbReference type="Google" id="ProtNLM"/>
    </source>
</evidence>
<comment type="caution">
    <text evidence="1">The sequence shown here is derived from an EMBL/GenBank/DDBJ whole genome shotgun (WGS) entry which is preliminary data.</text>
</comment>
<protein>
    <recommendedName>
        <fullName evidence="3">DUF4283 domain-containing protein</fullName>
    </recommendedName>
</protein>
<sequence length="112" mass="13455">MEEKQILFRFYSEIDLNRVMEGMPWFLIDILLFFHRLLRGEDPNMVPLWEIVFWVQIHNLPIGFTSEGTARQLGDFIGKFMDYDTSVITRGVSKFMRIRVLLDVRFPLKRKK</sequence>
<gene>
    <name evidence="1" type="ORF">CXB51_005051</name>
</gene>
<dbReference type="PANTHER" id="PTHR31286">
    <property type="entry name" value="GLYCINE-RICH CELL WALL STRUCTURAL PROTEIN 1.8-LIKE"/>
    <property type="match status" value="1"/>
</dbReference>
<reference evidence="1 2" key="1">
    <citation type="journal article" date="2021" name="bioRxiv">
        <title>The Gossypium anomalum genome as a resource for cotton improvement and evolutionary analysis of hybrid incompatibility.</title>
        <authorList>
            <person name="Grover C.E."/>
            <person name="Yuan D."/>
            <person name="Arick M.A."/>
            <person name="Miller E.R."/>
            <person name="Hu G."/>
            <person name="Peterson D.G."/>
            <person name="Wendel J.F."/>
            <person name="Udall J.A."/>
        </authorList>
    </citation>
    <scope>NUCLEOTIDE SEQUENCE [LARGE SCALE GENOMIC DNA]</scope>
    <source>
        <strain evidence="1">JFW-Udall</strain>
        <tissue evidence="1">Leaf</tissue>
    </source>
</reference>
<accession>A0A8J5ZDB7</accession>
<evidence type="ECO:0000313" key="2">
    <source>
        <dbReference type="Proteomes" id="UP000701853"/>
    </source>
</evidence>
<dbReference type="PANTHER" id="PTHR31286:SF153">
    <property type="entry name" value="DUF4283 DOMAIN PROTEIN"/>
    <property type="match status" value="1"/>
</dbReference>
<keyword evidence="2" id="KW-1185">Reference proteome</keyword>